<dbReference type="Gene3D" id="3.40.190.80">
    <property type="match status" value="1"/>
</dbReference>
<dbReference type="FunFam" id="3.40.190.80:FF:000003">
    <property type="entry name" value="PAP-specific phosphatase HAL2-like"/>
    <property type="match status" value="1"/>
</dbReference>
<dbReference type="InterPro" id="IPR020550">
    <property type="entry name" value="Inositol_monophosphatase_CS"/>
</dbReference>
<name>A0AAW1QXU4_9CHLO</name>
<comment type="similarity">
    <text evidence="2">Belongs to the inositol monophosphatase superfamily.</text>
</comment>
<evidence type="ECO:0000256" key="4">
    <source>
        <dbReference type="ARBA" id="ARBA00022723"/>
    </source>
</evidence>
<reference evidence="11 12" key="1">
    <citation type="journal article" date="2024" name="Nat. Commun.">
        <title>Phylogenomics reveals the evolutionary origins of lichenization in chlorophyte algae.</title>
        <authorList>
            <person name="Puginier C."/>
            <person name="Libourel C."/>
            <person name="Otte J."/>
            <person name="Skaloud P."/>
            <person name="Haon M."/>
            <person name="Grisel S."/>
            <person name="Petersen M."/>
            <person name="Berrin J.G."/>
            <person name="Delaux P.M."/>
            <person name="Dal Grande F."/>
            <person name="Keller J."/>
        </authorList>
    </citation>
    <scope>NUCLEOTIDE SEQUENCE [LARGE SCALE GENOMIC DNA]</scope>
    <source>
        <strain evidence="11 12">SAG 2145</strain>
    </source>
</reference>
<evidence type="ECO:0000256" key="1">
    <source>
        <dbReference type="ARBA" id="ARBA00001946"/>
    </source>
</evidence>
<evidence type="ECO:0000256" key="3">
    <source>
        <dbReference type="ARBA" id="ARBA00012633"/>
    </source>
</evidence>
<dbReference type="EC" id="3.1.3.7" evidence="3"/>
<feature type="binding site" evidence="10">
    <location>
        <position position="295"/>
    </location>
    <ligand>
        <name>Mg(2+)</name>
        <dbReference type="ChEBI" id="CHEBI:18420"/>
        <label>1</label>
        <note>catalytic</note>
    </ligand>
</feature>
<dbReference type="GO" id="GO:0000103">
    <property type="term" value="P:sulfate assimilation"/>
    <property type="evidence" value="ECO:0007669"/>
    <property type="project" value="TreeGrafter"/>
</dbReference>
<dbReference type="PROSITE" id="PS00630">
    <property type="entry name" value="IMP_2"/>
    <property type="match status" value="1"/>
</dbReference>
<evidence type="ECO:0000256" key="5">
    <source>
        <dbReference type="ARBA" id="ARBA00022801"/>
    </source>
</evidence>
<dbReference type="PANTHER" id="PTHR43200:SF6">
    <property type="entry name" value="3'(2'),5'-BISPHOSPHATE NUCLEOTIDASE"/>
    <property type="match status" value="1"/>
</dbReference>
<comment type="cofactor">
    <cofactor evidence="1 10">
        <name>Mg(2+)</name>
        <dbReference type="ChEBI" id="CHEBI:18420"/>
    </cofactor>
</comment>
<comment type="catalytic activity">
    <reaction evidence="7">
        <text>adenosine 2',5'-bisphosphate + H2O = AMP + phosphate</text>
        <dbReference type="Rhea" id="RHEA:77643"/>
        <dbReference type="ChEBI" id="CHEBI:15377"/>
        <dbReference type="ChEBI" id="CHEBI:43474"/>
        <dbReference type="ChEBI" id="CHEBI:194156"/>
        <dbReference type="ChEBI" id="CHEBI:456215"/>
        <dbReference type="EC" id="3.1.3.7"/>
    </reaction>
    <physiologicalReaction direction="left-to-right" evidence="7">
        <dbReference type="Rhea" id="RHEA:77644"/>
    </physiologicalReaction>
</comment>
<evidence type="ECO:0000256" key="6">
    <source>
        <dbReference type="ARBA" id="ARBA00022842"/>
    </source>
</evidence>
<dbReference type="GO" id="GO:0046854">
    <property type="term" value="P:phosphatidylinositol phosphate biosynthetic process"/>
    <property type="evidence" value="ECO:0007669"/>
    <property type="project" value="InterPro"/>
</dbReference>
<evidence type="ECO:0000313" key="12">
    <source>
        <dbReference type="Proteomes" id="UP001438707"/>
    </source>
</evidence>
<keyword evidence="6 10" id="KW-0460">Magnesium</keyword>
<dbReference type="SUPFAM" id="SSF56655">
    <property type="entry name" value="Carbohydrate phosphatase"/>
    <property type="match status" value="1"/>
</dbReference>
<dbReference type="CDD" id="cd01517">
    <property type="entry name" value="PAP_phosphatase"/>
    <property type="match status" value="1"/>
</dbReference>
<dbReference type="Gene3D" id="3.30.540.10">
    <property type="entry name" value="Fructose-1,6-Bisphosphatase, subunit A, domain 1"/>
    <property type="match status" value="1"/>
</dbReference>
<keyword evidence="5" id="KW-0378">Hydrolase</keyword>
<evidence type="ECO:0000256" key="7">
    <source>
        <dbReference type="ARBA" id="ARBA00044466"/>
    </source>
</evidence>
<dbReference type="PANTHER" id="PTHR43200">
    <property type="entry name" value="PHOSPHATASE"/>
    <property type="match status" value="1"/>
</dbReference>
<dbReference type="PRINTS" id="PR00377">
    <property type="entry name" value="IMPHPHTASES"/>
</dbReference>
<dbReference type="EMBL" id="JALJOS010000021">
    <property type="protein sequence ID" value="KAK9826270.1"/>
    <property type="molecule type" value="Genomic_DNA"/>
</dbReference>
<comment type="caution">
    <text evidence="11">The sequence shown here is derived from an EMBL/GenBank/DDBJ whole genome shotgun (WGS) entry which is preliminary data.</text>
</comment>
<dbReference type="GO" id="GO:0008441">
    <property type="term" value="F:3'(2'),5'-bisphosphate nucleotidase activity"/>
    <property type="evidence" value="ECO:0007669"/>
    <property type="project" value="UniProtKB-EC"/>
</dbReference>
<feature type="binding site" evidence="10">
    <location>
        <position position="137"/>
    </location>
    <ligand>
        <name>Mg(2+)</name>
        <dbReference type="ChEBI" id="CHEBI:18420"/>
        <label>1</label>
        <note>catalytic</note>
    </ligand>
</feature>
<feature type="binding site" evidence="10">
    <location>
        <position position="136"/>
    </location>
    <ligand>
        <name>Mg(2+)</name>
        <dbReference type="ChEBI" id="CHEBI:18420"/>
        <label>1</label>
        <note>catalytic</note>
    </ligand>
</feature>
<dbReference type="GO" id="GO:0046872">
    <property type="term" value="F:metal ion binding"/>
    <property type="evidence" value="ECO:0007669"/>
    <property type="project" value="UniProtKB-KW"/>
</dbReference>
<comment type="catalytic activity">
    <reaction evidence="9">
        <text>3'-phosphoadenylyl sulfate + H2O = adenosine 5'-phosphosulfate + phosphate</text>
        <dbReference type="Rhea" id="RHEA:77639"/>
        <dbReference type="ChEBI" id="CHEBI:15377"/>
        <dbReference type="ChEBI" id="CHEBI:43474"/>
        <dbReference type="ChEBI" id="CHEBI:58243"/>
        <dbReference type="ChEBI" id="CHEBI:58339"/>
        <dbReference type="EC" id="3.1.3.7"/>
    </reaction>
    <physiologicalReaction direction="left-to-right" evidence="9">
        <dbReference type="Rhea" id="RHEA:77640"/>
    </physiologicalReaction>
</comment>
<comment type="catalytic activity">
    <reaction evidence="8">
        <text>adenosine 3',5'-bisphosphate + H2O = AMP + phosphate</text>
        <dbReference type="Rhea" id="RHEA:10040"/>
        <dbReference type="ChEBI" id="CHEBI:15377"/>
        <dbReference type="ChEBI" id="CHEBI:43474"/>
        <dbReference type="ChEBI" id="CHEBI:58343"/>
        <dbReference type="ChEBI" id="CHEBI:456215"/>
        <dbReference type="EC" id="3.1.3.7"/>
    </reaction>
    <physiologicalReaction direction="left-to-right" evidence="8">
        <dbReference type="Rhea" id="RHEA:10041"/>
    </physiologicalReaction>
</comment>
<dbReference type="InterPro" id="IPR051090">
    <property type="entry name" value="Inositol_monoP_superfamily"/>
</dbReference>
<evidence type="ECO:0000313" key="11">
    <source>
        <dbReference type="EMBL" id="KAK9826270.1"/>
    </source>
</evidence>
<organism evidence="11 12">
    <name type="scientific">Apatococcus lobatus</name>
    <dbReference type="NCBI Taxonomy" id="904363"/>
    <lineage>
        <taxon>Eukaryota</taxon>
        <taxon>Viridiplantae</taxon>
        <taxon>Chlorophyta</taxon>
        <taxon>core chlorophytes</taxon>
        <taxon>Trebouxiophyceae</taxon>
        <taxon>Chlorellales</taxon>
        <taxon>Chlorellaceae</taxon>
        <taxon>Apatococcus</taxon>
    </lineage>
</organism>
<dbReference type="InterPro" id="IPR006239">
    <property type="entry name" value="DPNP"/>
</dbReference>
<evidence type="ECO:0000256" key="10">
    <source>
        <dbReference type="PIRSR" id="PIRSR600760-2"/>
    </source>
</evidence>
<dbReference type="Pfam" id="PF00459">
    <property type="entry name" value="Inositol_P"/>
    <property type="match status" value="1"/>
</dbReference>
<accession>A0AAW1QXU4</accession>
<gene>
    <name evidence="11" type="ORF">WJX74_004713</name>
</gene>
<keyword evidence="4 10" id="KW-0479">Metal-binding</keyword>
<sequence>MRTTGHEPELQAACKAVRLAAGLCQRVQQVLKDDEKTNKLDASPVTIADYGAQALVAWSLQQSLPQQKFSMVAEEDATDLRKEDAADMVSSLSKLVNAVLTEQGADALREGQILDLIDTGSSEGGSQDRHWVLDPIDGTRGFVGMRQYAICLGLLDAGKVVAGVLGCPNLPKAAITDADGLAGSALRSGKADVGCLFAASRGNGAFVGSIAGDEMPSTRINVQEQYSKPEEARFMESFESRHSDFNFSGRVAQLLGVTKPPLRLDSQVKYGALARGDAAIFMRFPKKGYREKIWDHCAGAVIVEEAGAIISDAAGTPLDFGKGRFLDLQDGIIAAPASIHPALVKAVQEALAQQE</sequence>
<evidence type="ECO:0000256" key="8">
    <source>
        <dbReference type="ARBA" id="ARBA00044479"/>
    </source>
</evidence>
<dbReference type="AlphaFoldDB" id="A0AAW1QXU4"/>
<proteinExistence type="inferred from homology"/>
<keyword evidence="12" id="KW-1185">Reference proteome</keyword>
<feature type="binding site" evidence="10">
    <location>
        <position position="74"/>
    </location>
    <ligand>
        <name>Mg(2+)</name>
        <dbReference type="ChEBI" id="CHEBI:18420"/>
        <label>1</label>
        <note>catalytic</note>
    </ligand>
</feature>
<feature type="binding site" evidence="10">
    <location>
        <position position="134"/>
    </location>
    <ligand>
        <name>Mg(2+)</name>
        <dbReference type="ChEBI" id="CHEBI:18420"/>
        <label>1</label>
        <note>catalytic</note>
    </ligand>
</feature>
<evidence type="ECO:0000256" key="9">
    <source>
        <dbReference type="ARBA" id="ARBA00044484"/>
    </source>
</evidence>
<evidence type="ECO:0000256" key="2">
    <source>
        <dbReference type="ARBA" id="ARBA00009759"/>
    </source>
</evidence>
<dbReference type="InterPro" id="IPR000760">
    <property type="entry name" value="Inositol_monophosphatase-like"/>
</dbReference>
<protein>
    <recommendedName>
        <fullName evidence="3">3'(2'),5'-bisphosphate nucleotidase</fullName>
        <ecNumber evidence="3">3.1.3.7</ecNumber>
    </recommendedName>
</protein>
<dbReference type="Proteomes" id="UP001438707">
    <property type="component" value="Unassembled WGS sequence"/>
</dbReference>
<dbReference type="NCBIfam" id="TIGR01330">
    <property type="entry name" value="bisphos_HAL2"/>
    <property type="match status" value="1"/>
</dbReference>